<name>A0A9D2MQE4_9FIRM</name>
<reference evidence="1" key="2">
    <citation type="submission" date="2021-04" db="EMBL/GenBank/DDBJ databases">
        <authorList>
            <person name="Gilroy R."/>
        </authorList>
    </citation>
    <scope>NUCLEOTIDE SEQUENCE</scope>
    <source>
        <strain evidence="1">USAMLcec3-2134</strain>
    </source>
</reference>
<dbReference type="EMBL" id="DWXE01000016">
    <property type="protein sequence ID" value="HJB90774.1"/>
    <property type="molecule type" value="Genomic_DNA"/>
</dbReference>
<proteinExistence type="predicted"/>
<gene>
    <name evidence="1" type="ORF">H9763_04820</name>
</gene>
<accession>A0A9D2MQE4</accession>
<sequence>MLLIDFLRRTGGKLHQAAAKICSGCLPVLAFQRRQHRLLGFLPQFPNPRGFRPAHRAGIRDVKNVLQMGPPVSILADQGNPFGTGPDPPAHFIIPQLHFRAGRRVGTLGKNEELFVKGVFIKPGSGG</sequence>
<evidence type="ECO:0000313" key="2">
    <source>
        <dbReference type="Proteomes" id="UP000886883"/>
    </source>
</evidence>
<comment type="caution">
    <text evidence="1">The sequence shown here is derived from an EMBL/GenBank/DDBJ whole genome shotgun (WGS) entry which is preliminary data.</text>
</comment>
<organism evidence="1 2">
    <name type="scientific">Candidatus Eisenbergiella merdigallinarum</name>
    <dbReference type="NCBI Taxonomy" id="2838552"/>
    <lineage>
        <taxon>Bacteria</taxon>
        <taxon>Bacillati</taxon>
        <taxon>Bacillota</taxon>
        <taxon>Clostridia</taxon>
        <taxon>Lachnospirales</taxon>
        <taxon>Lachnospiraceae</taxon>
        <taxon>Eisenbergiella</taxon>
    </lineage>
</organism>
<dbReference type="Proteomes" id="UP000886883">
    <property type="component" value="Unassembled WGS sequence"/>
</dbReference>
<dbReference type="AlphaFoldDB" id="A0A9D2MQE4"/>
<reference evidence="1" key="1">
    <citation type="journal article" date="2021" name="PeerJ">
        <title>Extensive microbial diversity within the chicken gut microbiome revealed by metagenomics and culture.</title>
        <authorList>
            <person name="Gilroy R."/>
            <person name="Ravi A."/>
            <person name="Getino M."/>
            <person name="Pursley I."/>
            <person name="Horton D.L."/>
            <person name="Alikhan N.F."/>
            <person name="Baker D."/>
            <person name="Gharbi K."/>
            <person name="Hall N."/>
            <person name="Watson M."/>
            <person name="Adriaenssens E.M."/>
            <person name="Foster-Nyarko E."/>
            <person name="Jarju S."/>
            <person name="Secka A."/>
            <person name="Antonio M."/>
            <person name="Oren A."/>
            <person name="Chaudhuri R.R."/>
            <person name="La Ragione R."/>
            <person name="Hildebrand F."/>
            <person name="Pallen M.J."/>
        </authorList>
    </citation>
    <scope>NUCLEOTIDE SEQUENCE</scope>
    <source>
        <strain evidence="1">USAMLcec3-2134</strain>
    </source>
</reference>
<protein>
    <submittedName>
        <fullName evidence="1">Uncharacterized protein</fullName>
    </submittedName>
</protein>
<evidence type="ECO:0000313" key="1">
    <source>
        <dbReference type="EMBL" id="HJB90774.1"/>
    </source>
</evidence>